<proteinExistence type="predicted"/>
<name>A0A975GHU5_9BACT</name>
<feature type="chain" id="PRO_5038113891" evidence="1">
    <location>
        <begin position="32"/>
        <end position="295"/>
    </location>
</feature>
<dbReference type="GO" id="GO:0009253">
    <property type="term" value="P:peptidoglycan catabolic process"/>
    <property type="evidence" value="ECO:0007669"/>
    <property type="project" value="TreeGrafter"/>
</dbReference>
<dbReference type="Gene3D" id="1.10.8.350">
    <property type="entry name" value="Bacterial muramidase"/>
    <property type="match status" value="2"/>
</dbReference>
<gene>
    <name evidence="3" type="ORF">dnl_41730</name>
</gene>
<organism evidence="3 4">
    <name type="scientific">Desulfonema limicola</name>
    <dbReference type="NCBI Taxonomy" id="45656"/>
    <lineage>
        <taxon>Bacteria</taxon>
        <taxon>Pseudomonadati</taxon>
        <taxon>Thermodesulfobacteriota</taxon>
        <taxon>Desulfobacteria</taxon>
        <taxon>Desulfobacterales</taxon>
        <taxon>Desulfococcaceae</taxon>
        <taxon>Desulfonema</taxon>
    </lineage>
</organism>
<dbReference type="Pfam" id="PF13406">
    <property type="entry name" value="SLT_2"/>
    <property type="match status" value="1"/>
</dbReference>
<dbReference type="SUPFAM" id="SSF53955">
    <property type="entry name" value="Lysozyme-like"/>
    <property type="match status" value="1"/>
</dbReference>
<dbReference type="InterPro" id="IPR023346">
    <property type="entry name" value="Lysozyme-like_dom_sf"/>
</dbReference>
<dbReference type="InterPro" id="IPR043426">
    <property type="entry name" value="MltB-like"/>
</dbReference>
<dbReference type="KEGG" id="dli:dnl_41730"/>
<dbReference type="GO" id="GO:0008933">
    <property type="term" value="F:peptidoglycan lytic transglycosylase activity"/>
    <property type="evidence" value="ECO:0007669"/>
    <property type="project" value="TreeGrafter"/>
</dbReference>
<evidence type="ECO:0000256" key="1">
    <source>
        <dbReference type="SAM" id="SignalP"/>
    </source>
</evidence>
<dbReference type="PANTHER" id="PTHR30163:SF9">
    <property type="entry name" value="MEMBRANE-BOUND LYTIC MUREIN TRANSGLYCOSYLASE B"/>
    <property type="match status" value="1"/>
</dbReference>
<dbReference type="InterPro" id="IPR031304">
    <property type="entry name" value="SLT_2"/>
</dbReference>
<evidence type="ECO:0000313" key="3">
    <source>
        <dbReference type="EMBL" id="QTA81822.1"/>
    </source>
</evidence>
<sequence length="295" mass="33411">MKLSRKKKINVFLCIVSALFFTSVFYRSVHAQAYAQNKYFSSLQTRLIQDGFNQAKIKNLYNSPGIDFDTNGVSLYFVHRESKLNYDQFLEPDQIQKAKNYMAGNQNAFISTEKAYGVDRYVITAIILVETRLGTYVGKRSVLNTLSTMAALSDPNNRAMLWQEVASSTRLSKSEFEAKAQQKSSWAYQELKAFLKYCIKENINPIVIKGSYAGAMGICQFMPSNILTLARDGNGDGKIDLFNHADAIRSVASYLNNSGWYSGITPQKAFKVVYTYNHSKYYVRTVLKIAELLRG</sequence>
<dbReference type="AlphaFoldDB" id="A0A975GHU5"/>
<feature type="signal peptide" evidence="1">
    <location>
        <begin position="1"/>
        <end position="31"/>
    </location>
</feature>
<dbReference type="EMBL" id="CP061799">
    <property type="protein sequence ID" value="QTA81822.1"/>
    <property type="molecule type" value="Genomic_DNA"/>
</dbReference>
<dbReference type="Proteomes" id="UP000663720">
    <property type="component" value="Chromosome"/>
</dbReference>
<evidence type="ECO:0000313" key="4">
    <source>
        <dbReference type="Proteomes" id="UP000663720"/>
    </source>
</evidence>
<accession>A0A975GHU5</accession>
<keyword evidence="4" id="KW-1185">Reference proteome</keyword>
<dbReference type="CDD" id="cd13399">
    <property type="entry name" value="Slt35-like"/>
    <property type="match status" value="1"/>
</dbReference>
<keyword evidence="1" id="KW-0732">Signal</keyword>
<dbReference type="Gene3D" id="1.10.530.10">
    <property type="match status" value="2"/>
</dbReference>
<feature type="domain" description="Transglycosylase SLT" evidence="2">
    <location>
        <begin position="37"/>
        <end position="263"/>
    </location>
</feature>
<evidence type="ECO:0000259" key="2">
    <source>
        <dbReference type="Pfam" id="PF13406"/>
    </source>
</evidence>
<reference evidence="3" key="1">
    <citation type="journal article" date="2021" name="Microb. Physiol.">
        <title>Proteogenomic Insights into the Physiology of Marine, Sulfate-Reducing, Filamentous Desulfonema limicola and Desulfonema magnum.</title>
        <authorList>
            <person name="Schnaars V."/>
            <person name="Wohlbrand L."/>
            <person name="Scheve S."/>
            <person name="Hinrichs C."/>
            <person name="Reinhardt R."/>
            <person name="Rabus R."/>
        </authorList>
    </citation>
    <scope>NUCLEOTIDE SEQUENCE</scope>
    <source>
        <strain evidence="3">5ac10</strain>
    </source>
</reference>
<protein>
    <submittedName>
        <fullName evidence="3">Lytic transglycosylase SLT domain-containing protein</fullName>
    </submittedName>
</protein>
<dbReference type="PANTHER" id="PTHR30163">
    <property type="entry name" value="MEMBRANE-BOUND LYTIC MUREIN TRANSGLYCOSYLASE B"/>
    <property type="match status" value="1"/>
</dbReference>
<dbReference type="RefSeq" id="WP_207687810.1">
    <property type="nucleotide sequence ID" value="NZ_CP061799.1"/>
</dbReference>